<dbReference type="VEuPathDB" id="FungiDB:TSTA_116470"/>
<sequence>MCVALLLRSGRTNRRKIVPTFSEAALKDKQLPNAVLIEYIPDLHRINLSTYSDHRMVGFCTILEKIYAVGIYHGNPYPRNMTVQTSTNRVVCIDFDLAQTFSGNRLDWQRMKDEKFMVDESCEDLTEDFKEGKLSRGWYYYYKYL</sequence>
<dbReference type="PhylomeDB" id="B8MBJ3"/>
<dbReference type="RefSeq" id="XP_002481849.1">
    <property type="nucleotide sequence ID" value="XM_002481804.1"/>
</dbReference>
<accession>B8MBJ3</accession>
<evidence type="ECO:0000313" key="1">
    <source>
        <dbReference type="EMBL" id="EED17857.1"/>
    </source>
</evidence>
<dbReference type="InParanoid" id="B8MBJ3"/>
<feature type="non-terminal residue" evidence="1">
    <location>
        <position position="1"/>
    </location>
</feature>
<dbReference type="InterPro" id="IPR011009">
    <property type="entry name" value="Kinase-like_dom_sf"/>
</dbReference>
<proteinExistence type="predicted"/>
<dbReference type="Proteomes" id="UP000001745">
    <property type="component" value="Unassembled WGS sequence"/>
</dbReference>
<dbReference type="SUPFAM" id="SSF56112">
    <property type="entry name" value="Protein kinase-like (PK-like)"/>
    <property type="match status" value="1"/>
</dbReference>
<dbReference type="EMBL" id="EQ962655">
    <property type="protein sequence ID" value="EED17857.1"/>
    <property type="molecule type" value="Genomic_DNA"/>
</dbReference>
<dbReference type="STRING" id="441959.B8MBJ3"/>
<reference evidence="2" key="1">
    <citation type="journal article" date="2015" name="Genome Announc.">
        <title>Genome sequence of the AIDS-associated pathogen Penicillium marneffei (ATCC18224) and its near taxonomic relative Talaromyces stipitatus (ATCC10500).</title>
        <authorList>
            <person name="Nierman W.C."/>
            <person name="Fedorova-Abrams N.D."/>
            <person name="Andrianopoulos A."/>
        </authorList>
    </citation>
    <scope>NUCLEOTIDE SEQUENCE [LARGE SCALE GENOMIC DNA]</scope>
    <source>
        <strain evidence="2">ATCC 10500 / CBS 375.48 / QM 6759 / NRRL 1006</strain>
    </source>
</reference>
<dbReference type="AlphaFoldDB" id="B8MBJ3"/>
<organism evidence="1 2">
    <name type="scientific">Talaromyces stipitatus (strain ATCC 10500 / CBS 375.48 / QM 6759 / NRRL 1006)</name>
    <name type="common">Penicillium stipitatum</name>
    <dbReference type="NCBI Taxonomy" id="441959"/>
    <lineage>
        <taxon>Eukaryota</taxon>
        <taxon>Fungi</taxon>
        <taxon>Dikarya</taxon>
        <taxon>Ascomycota</taxon>
        <taxon>Pezizomycotina</taxon>
        <taxon>Eurotiomycetes</taxon>
        <taxon>Eurotiomycetidae</taxon>
        <taxon>Eurotiales</taxon>
        <taxon>Trichocomaceae</taxon>
        <taxon>Talaromyces</taxon>
        <taxon>Talaromyces sect. Talaromyces</taxon>
    </lineage>
</organism>
<dbReference type="HOGENOM" id="CLU_076921_2_2_1"/>
<protein>
    <recommendedName>
        <fullName evidence="3">Protein kinase domain-containing protein</fullName>
    </recommendedName>
</protein>
<dbReference type="GeneID" id="8102039"/>
<evidence type="ECO:0008006" key="3">
    <source>
        <dbReference type="Google" id="ProtNLM"/>
    </source>
</evidence>
<evidence type="ECO:0000313" key="2">
    <source>
        <dbReference type="Proteomes" id="UP000001745"/>
    </source>
</evidence>
<gene>
    <name evidence="1" type="ORF">TSTA_116470</name>
</gene>
<name>B8MBJ3_TALSN</name>
<dbReference type="OrthoDB" id="4185642at2759"/>
<keyword evidence="2" id="KW-1185">Reference proteome</keyword>